<protein>
    <submittedName>
        <fullName evidence="1">Uncharacterized protein</fullName>
    </submittedName>
</protein>
<sequence length="115" mass="12425">MSVKVQDWHASNALRDVVALLATEGIRLVVPEEAVAAMAFAAATLNDQEGDIGARRLYAVVEAVTEELSYNAADNAGQTVTLTAGAVREAMWRWRADRAALPDRHTSQKSANRCT</sequence>
<comment type="caution">
    <text evidence="1">The sequence shown here is derived from an EMBL/GenBank/DDBJ whole genome shotgun (WGS) entry which is preliminary data.</text>
</comment>
<organism evidence="1 2">
    <name type="scientific">Pyropia yezoensis</name>
    <name type="common">Susabi-nori</name>
    <name type="synonym">Porphyra yezoensis</name>
    <dbReference type="NCBI Taxonomy" id="2788"/>
    <lineage>
        <taxon>Eukaryota</taxon>
        <taxon>Rhodophyta</taxon>
        <taxon>Bangiophyceae</taxon>
        <taxon>Bangiales</taxon>
        <taxon>Bangiaceae</taxon>
        <taxon>Pyropia</taxon>
    </lineage>
</organism>
<name>A0ACC3BWF0_PYRYE</name>
<evidence type="ECO:0000313" key="1">
    <source>
        <dbReference type="EMBL" id="KAK1862260.1"/>
    </source>
</evidence>
<evidence type="ECO:0000313" key="2">
    <source>
        <dbReference type="Proteomes" id="UP000798662"/>
    </source>
</evidence>
<gene>
    <name evidence="1" type="ORF">I4F81_004834</name>
</gene>
<keyword evidence="2" id="KW-1185">Reference proteome</keyword>
<dbReference type="EMBL" id="CM020618">
    <property type="protein sequence ID" value="KAK1862260.1"/>
    <property type="molecule type" value="Genomic_DNA"/>
</dbReference>
<dbReference type="Proteomes" id="UP000798662">
    <property type="component" value="Chromosome 1"/>
</dbReference>
<proteinExistence type="predicted"/>
<reference evidence="1" key="1">
    <citation type="submission" date="2019-11" db="EMBL/GenBank/DDBJ databases">
        <title>Nori genome reveals adaptations in red seaweeds to the harsh intertidal environment.</title>
        <authorList>
            <person name="Wang D."/>
            <person name="Mao Y."/>
        </authorList>
    </citation>
    <scope>NUCLEOTIDE SEQUENCE</scope>
    <source>
        <tissue evidence="1">Gametophyte</tissue>
    </source>
</reference>
<accession>A0ACC3BWF0</accession>